<feature type="signal peptide" evidence="1">
    <location>
        <begin position="1"/>
        <end position="21"/>
    </location>
</feature>
<gene>
    <name evidence="3" type="ORF">OFUS_LOCUS22577</name>
</gene>
<feature type="domain" description="Fibrinogen C-terminal" evidence="2">
    <location>
        <begin position="33"/>
        <end position="260"/>
    </location>
</feature>
<dbReference type="Proteomes" id="UP000749559">
    <property type="component" value="Unassembled WGS sequence"/>
</dbReference>
<sequence length="260" mass="29627">MHHFTEVFGIIFLFGIQIVSGHVNSATCNSNEQMKCTMSCDCEAKYLTDCCVDPSFTGVINIKTQDGKIFNAYCVQGWTYAFKRFDGSEDFYRTWVEYQHGFGKRDGEHFIGLDNLASFVKGRTCKVRFDLEAWPPVSPAKRFAEYSIFNVADETQKYRLTIDGYSGTAGDAMKRKHNGRMFSTHDRDNDEADFNCATSYHGAWWYGHCHDANLFGLYVNGPICPAHAKCLVWENWPSVIGTPTNNYYSFKNASMKIHCC</sequence>
<evidence type="ECO:0000259" key="2">
    <source>
        <dbReference type="PROSITE" id="PS51406"/>
    </source>
</evidence>
<dbReference type="InterPro" id="IPR036056">
    <property type="entry name" value="Fibrinogen-like_C"/>
</dbReference>
<organism evidence="3 4">
    <name type="scientific">Owenia fusiformis</name>
    <name type="common">Polychaete worm</name>
    <dbReference type="NCBI Taxonomy" id="6347"/>
    <lineage>
        <taxon>Eukaryota</taxon>
        <taxon>Metazoa</taxon>
        <taxon>Spiralia</taxon>
        <taxon>Lophotrochozoa</taxon>
        <taxon>Annelida</taxon>
        <taxon>Polychaeta</taxon>
        <taxon>Sedentaria</taxon>
        <taxon>Canalipalpata</taxon>
        <taxon>Sabellida</taxon>
        <taxon>Oweniida</taxon>
        <taxon>Oweniidae</taxon>
        <taxon>Owenia</taxon>
    </lineage>
</organism>
<dbReference type="PROSITE" id="PS51406">
    <property type="entry name" value="FIBRINOGEN_C_2"/>
    <property type="match status" value="1"/>
</dbReference>
<comment type="caution">
    <text evidence="3">The sequence shown here is derived from an EMBL/GenBank/DDBJ whole genome shotgun (WGS) entry which is preliminary data.</text>
</comment>
<dbReference type="SMART" id="SM00186">
    <property type="entry name" value="FBG"/>
    <property type="match status" value="1"/>
</dbReference>
<evidence type="ECO:0000256" key="1">
    <source>
        <dbReference type="SAM" id="SignalP"/>
    </source>
</evidence>
<evidence type="ECO:0000313" key="4">
    <source>
        <dbReference type="Proteomes" id="UP000749559"/>
    </source>
</evidence>
<dbReference type="CDD" id="cd00087">
    <property type="entry name" value="FReD"/>
    <property type="match status" value="1"/>
</dbReference>
<accession>A0A8S4PWY7</accession>
<dbReference type="Pfam" id="PF00147">
    <property type="entry name" value="Fibrinogen_C"/>
    <property type="match status" value="1"/>
</dbReference>
<keyword evidence="1" id="KW-0732">Signal</keyword>
<feature type="chain" id="PRO_5035917367" description="Fibrinogen C-terminal domain-containing protein" evidence="1">
    <location>
        <begin position="22"/>
        <end position="260"/>
    </location>
</feature>
<dbReference type="PANTHER" id="PTHR19143">
    <property type="entry name" value="FIBRINOGEN/TENASCIN/ANGIOPOEITIN"/>
    <property type="match status" value="1"/>
</dbReference>
<name>A0A8S4PWY7_OWEFU</name>
<dbReference type="InterPro" id="IPR002181">
    <property type="entry name" value="Fibrinogen_a/b/g_C_dom"/>
</dbReference>
<dbReference type="InterPro" id="IPR050373">
    <property type="entry name" value="Fibrinogen_C-term_domain"/>
</dbReference>
<reference evidence="3" key="1">
    <citation type="submission" date="2022-03" db="EMBL/GenBank/DDBJ databases">
        <authorList>
            <person name="Martin C."/>
        </authorList>
    </citation>
    <scope>NUCLEOTIDE SEQUENCE</scope>
</reference>
<proteinExistence type="predicted"/>
<dbReference type="InterPro" id="IPR014716">
    <property type="entry name" value="Fibrinogen_a/b/g_C_1"/>
</dbReference>
<dbReference type="OrthoDB" id="6121324at2759"/>
<dbReference type="EMBL" id="CAIIXF020000011">
    <property type="protein sequence ID" value="CAH1798428.1"/>
    <property type="molecule type" value="Genomic_DNA"/>
</dbReference>
<evidence type="ECO:0000313" key="3">
    <source>
        <dbReference type="EMBL" id="CAH1798428.1"/>
    </source>
</evidence>
<dbReference type="AlphaFoldDB" id="A0A8S4PWY7"/>
<protein>
    <recommendedName>
        <fullName evidence="2">Fibrinogen C-terminal domain-containing protein</fullName>
    </recommendedName>
</protein>
<dbReference type="Gene3D" id="3.90.215.10">
    <property type="entry name" value="Gamma Fibrinogen, chain A, domain 1"/>
    <property type="match status" value="1"/>
</dbReference>
<dbReference type="SUPFAM" id="SSF56496">
    <property type="entry name" value="Fibrinogen C-terminal domain-like"/>
    <property type="match status" value="1"/>
</dbReference>
<keyword evidence="4" id="KW-1185">Reference proteome</keyword>